<organism evidence="10">
    <name type="scientific">Puccinia triticina (isolate 1-1 / race 1 (BBBD))</name>
    <name type="common">Brown leaf rust fungus</name>
    <dbReference type="NCBI Taxonomy" id="630390"/>
    <lineage>
        <taxon>Eukaryota</taxon>
        <taxon>Fungi</taxon>
        <taxon>Dikarya</taxon>
        <taxon>Basidiomycota</taxon>
        <taxon>Pucciniomycotina</taxon>
        <taxon>Pucciniomycetes</taxon>
        <taxon>Pucciniales</taxon>
        <taxon>Pucciniaceae</taxon>
        <taxon>Puccinia</taxon>
    </lineage>
</organism>
<reference evidence="11 12" key="3">
    <citation type="journal article" date="2017" name="G3 (Bethesda)">
        <title>Comparative analysis highlights variable genome content of wheat rusts and divergence of the mating loci.</title>
        <authorList>
            <person name="Cuomo C.A."/>
            <person name="Bakkeren G."/>
            <person name="Khalil H.B."/>
            <person name="Panwar V."/>
            <person name="Joly D."/>
            <person name="Linning R."/>
            <person name="Sakthikumar S."/>
            <person name="Song X."/>
            <person name="Adiconis X."/>
            <person name="Fan L."/>
            <person name="Goldberg J.M."/>
            <person name="Levin J.Z."/>
            <person name="Young S."/>
            <person name="Zeng Q."/>
            <person name="Anikster Y."/>
            <person name="Bruce M."/>
            <person name="Wang M."/>
            <person name="Yin C."/>
            <person name="McCallum B."/>
            <person name="Szabo L.J."/>
            <person name="Hulbert S."/>
            <person name="Chen X."/>
            <person name="Fellers J.P."/>
        </authorList>
    </citation>
    <scope>NUCLEOTIDE SEQUENCE</scope>
    <source>
        <strain evidence="12">Isolate 1-1 / race 1 (BBBD)</strain>
        <strain evidence="11">isolate 1-1 / race 1 (BBBD)</strain>
    </source>
</reference>
<dbReference type="EMBL" id="ADAS02000011">
    <property type="protein sequence ID" value="OAV97739.1"/>
    <property type="molecule type" value="Genomic_DNA"/>
</dbReference>
<dbReference type="AlphaFoldDB" id="A0A180GZE7"/>
<dbReference type="SUPFAM" id="SSF57850">
    <property type="entry name" value="RING/U-box"/>
    <property type="match status" value="1"/>
</dbReference>
<dbReference type="STRING" id="630390.A0A180GZE7"/>
<gene>
    <name evidence="10" type="ORF">PTTG_25949</name>
</gene>
<feature type="chain" id="PRO_5008110465" evidence="8">
    <location>
        <begin position="19"/>
        <end position="325"/>
    </location>
</feature>
<dbReference type="GO" id="GO:0008270">
    <property type="term" value="F:zinc ion binding"/>
    <property type="evidence" value="ECO:0007669"/>
    <property type="project" value="UniProtKB-KW"/>
</dbReference>
<sequence>MKLFILSLISSFVLVPLAVHPRLWEHTPAHPYEYDSVGEEQPLWRPSDSADSPPQIAEPTRERRTRHVRARGFGRRFRQWLGLDRSMRNAHQSAETEAFIRELQAALEWYSTTTGPTITANALANRERQHELIDQYHRALAEIQAKAAFDSNTDILGYMPYGDQQKLQIKIGQVMTASLENALDLLATTDSQPGGSGGLGGKLGRTSSKSEKLQDQKTGVYNHVDQPNVDDDEQTGINHDSSSTSIPSDHILSQVLCGDSANNICGICLVPYKSPTRVEENKWSFTKVAKLKNCPHYFHFQCIYKWMVKNFHNSCPICRKTYPNH</sequence>
<dbReference type="InterPro" id="IPR051826">
    <property type="entry name" value="E3_ubiquitin-ligase_domain"/>
</dbReference>
<evidence type="ECO:0000256" key="8">
    <source>
        <dbReference type="SAM" id="SignalP"/>
    </source>
</evidence>
<keyword evidence="8" id="KW-0732">Signal</keyword>
<dbReference type="Proteomes" id="UP000005240">
    <property type="component" value="Unassembled WGS sequence"/>
</dbReference>
<proteinExistence type="predicted"/>
<feature type="region of interest" description="Disordered" evidence="7">
    <location>
        <begin position="189"/>
        <end position="246"/>
    </location>
</feature>
<reference evidence="11" key="4">
    <citation type="submission" date="2025-05" db="UniProtKB">
        <authorList>
            <consortium name="EnsemblFungi"/>
        </authorList>
    </citation>
    <scope>IDENTIFICATION</scope>
    <source>
        <strain evidence="11">isolate 1-1 / race 1 (BBBD)</strain>
    </source>
</reference>
<evidence type="ECO:0000256" key="4">
    <source>
        <dbReference type="ARBA" id="ARBA00022786"/>
    </source>
</evidence>
<evidence type="ECO:0000256" key="2">
    <source>
        <dbReference type="ARBA" id="ARBA00022723"/>
    </source>
</evidence>
<dbReference type="Gene3D" id="3.30.40.10">
    <property type="entry name" value="Zinc/RING finger domain, C3HC4 (zinc finger)"/>
    <property type="match status" value="1"/>
</dbReference>
<dbReference type="Pfam" id="PF12678">
    <property type="entry name" value="zf-rbx1"/>
    <property type="match status" value="1"/>
</dbReference>
<keyword evidence="3 6" id="KW-0863">Zinc-finger</keyword>
<evidence type="ECO:0000256" key="7">
    <source>
        <dbReference type="SAM" id="MobiDB-lite"/>
    </source>
</evidence>
<name>A0A180GZE7_PUCT1</name>
<accession>A0A180GZE7</accession>
<dbReference type="VEuPathDB" id="FungiDB:PTTG_25949"/>
<feature type="region of interest" description="Disordered" evidence="7">
    <location>
        <begin position="38"/>
        <end position="65"/>
    </location>
</feature>
<feature type="domain" description="RING-type" evidence="9">
    <location>
        <begin position="265"/>
        <end position="319"/>
    </location>
</feature>
<feature type="compositionally biased region" description="Gly residues" evidence="7">
    <location>
        <begin position="194"/>
        <end position="203"/>
    </location>
</feature>
<evidence type="ECO:0000256" key="1">
    <source>
        <dbReference type="ARBA" id="ARBA00004906"/>
    </source>
</evidence>
<evidence type="ECO:0000256" key="5">
    <source>
        <dbReference type="ARBA" id="ARBA00022833"/>
    </source>
</evidence>
<dbReference type="PANTHER" id="PTHR22765">
    <property type="entry name" value="RING FINGER AND PROTEASE ASSOCIATED DOMAIN-CONTAINING"/>
    <property type="match status" value="1"/>
</dbReference>
<evidence type="ECO:0000313" key="11">
    <source>
        <dbReference type="EnsemblFungi" id="PTTG_25949-t43_1-p1"/>
    </source>
</evidence>
<keyword evidence="4" id="KW-0833">Ubl conjugation pathway</keyword>
<dbReference type="UniPathway" id="UPA00143"/>
<evidence type="ECO:0000313" key="10">
    <source>
        <dbReference type="EMBL" id="OAV97739.1"/>
    </source>
</evidence>
<dbReference type="InterPro" id="IPR013083">
    <property type="entry name" value="Znf_RING/FYVE/PHD"/>
</dbReference>
<reference evidence="10" key="1">
    <citation type="submission" date="2009-11" db="EMBL/GenBank/DDBJ databases">
        <authorList>
            <consortium name="The Broad Institute Genome Sequencing Platform"/>
            <person name="Ward D."/>
            <person name="Feldgarden M."/>
            <person name="Earl A."/>
            <person name="Young S.K."/>
            <person name="Zeng Q."/>
            <person name="Koehrsen M."/>
            <person name="Alvarado L."/>
            <person name="Berlin A."/>
            <person name="Bochicchio J."/>
            <person name="Borenstein D."/>
            <person name="Chapman S.B."/>
            <person name="Chen Z."/>
            <person name="Engels R."/>
            <person name="Freedman E."/>
            <person name="Gellesch M."/>
            <person name="Goldberg J."/>
            <person name="Griggs A."/>
            <person name="Gujja S."/>
            <person name="Heilman E."/>
            <person name="Heiman D."/>
            <person name="Hepburn T."/>
            <person name="Howarth C."/>
            <person name="Jen D."/>
            <person name="Larson L."/>
            <person name="Lewis B."/>
            <person name="Mehta T."/>
            <person name="Park D."/>
            <person name="Pearson M."/>
            <person name="Roberts A."/>
            <person name="Saif S."/>
            <person name="Shea T."/>
            <person name="Shenoy N."/>
            <person name="Sisk P."/>
            <person name="Stolte C."/>
            <person name="Sykes S."/>
            <person name="Thomson T."/>
            <person name="Walk T."/>
            <person name="White J."/>
            <person name="Yandava C."/>
            <person name="Izard J."/>
            <person name="Baranova O.V."/>
            <person name="Blanton J.M."/>
            <person name="Tanner A.C."/>
            <person name="Dewhirst F.E."/>
            <person name="Haas B."/>
            <person name="Nusbaum C."/>
            <person name="Birren B."/>
        </authorList>
    </citation>
    <scope>NUCLEOTIDE SEQUENCE [LARGE SCALE GENOMIC DNA]</scope>
    <source>
        <strain evidence="10">1-1 BBBD Race 1</strain>
    </source>
</reference>
<dbReference type="OrthoDB" id="8062037at2759"/>
<dbReference type="PANTHER" id="PTHR22765:SF434">
    <property type="entry name" value="GB|AAD18119.1-RELATED"/>
    <property type="match status" value="1"/>
</dbReference>
<keyword evidence="5" id="KW-0862">Zinc</keyword>
<dbReference type="CDD" id="cd16448">
    <property type="entry name" value="RING-H2"/>
    <property type="match status" value="1"/>
</dbReference>
<protein>
    <submittedName>
        <fullName evidence="11">RING-type domain-containing protein</fullName>
    </submittedName>
</protein>
<feature type="signal peptide" evidence="8">
    <location>
        <begin position="1"/>
        <end position="18"/>
    </location>
</feature>
<comment type="pathway">
    <text evidence="1">Protein modification; protein ubiquitination.</text>
</comment>
<dbReference type="EnsemblFungi" id="PTTG_25949-t43_1">
    <property type="protein sequence ID" value="PTTG_25949-t43_1-p1"/>
    <property type="gene ID" value="PTTG_25949"/>
</dbReference>
<dbReference type="SMART" id="SM00184">
    <property type="entry name" value="RING"/>
    <property type="match status" value="1"/>
</dbReference>
<evidence type="ECO:0000259" key="9">
    <source>
        <dbReference type="PROSITE" id="PS50089"/>
    </source>
</evidence>
<evidence type="ECO:0000256" key="3">
    <source>
        <dbReference type="ARBA" id="ARBA00022771"/>
    </source>
</evidence>
<dbReference type="InterPro" id="IPR001841">
    <property type="entry name" value="Znf_RING"/>
</dbReference>
<dbReference type="InterPro" id="IPR024766">
    <property type="entry name" value="Znf_RING_H2"/>
</dbReference>
<dbReference type="GO" id="GO:0061630">
    <property type="term" value="F:ubiquitin protein ligase activity"/>
    <property type="evidence" value="ECO:0007669"/>
    <property type="project" value="TreeGrafter"/>
</dbReference>
<keyword evidence="2" id="KW-0479">Metal-binding</keyword>
<dbReference type="PROSITE" id="PS50089">
    <property type="entry name" value="ZF_RING_2"/>
    <property type="match status" value="1"/>
</dbReference>
<dbReference type="GO" id="GO:0006511">
    <property type="term" value="P:ubiquitin-dependent protein catabolic process"/>
    <property type="evidence" value="ECO:0007669"/>
    <property type="project" value="TreeGrafter"/>
</dbReference>
<evidence type="ECO:0000313" key="12">
    <source>
        <dbReference type="Proteomes" id="UP000005240"/>
    </source>
</evidence>
<feature type="compositionally biased region" description="Polar residues" evidence="7">
    <location>
        <begin position="235"/>
        <end position="246"/>
    </location>
</feature>
<dbReference type="GO" id="GO:0016567">
    <property type="term" value="P:protein ubiquitination"/>
    <property type="evidence" value="ECO:0007669"/>
    <property type="project" value="UniProtKB-UniPathway"/>
</dbReference>
<keyword evidence="12" id="KW-1185">Reference proteome</keyword>
<reference evidence="10" key="2">
    <citation type="submission" date="2016-05" db="EMBL/GenBank/DDBJ databases">
        <title>Comparative analysis highlights variable genome content of wheat rusts and divergence of the mating loci.</title>
        <authorList>
            <person name="Cuomo C.A."/>
            <person name="Bakkeren G."/>
            <person name="Szabo L."/>
            <person name="Khalil H."/>
            <person name="Joly D."/>
            <person name="Goldberg J."/>
            <person name="Young S."/>
            <person name="Zeng Q."/>
            <person name="Fellers J."/>
        </authorList>
    </citation>
    <scope>NUCLEOTIDE SEQUENCE [LARGE SCALE GENOMIC DNA]</scope>
    <source>
        <strain evidence="10">1-1 BBBD Race 1</strain>
    </source>
</reference>
<evidence type="ECO:0000256" key="6">
    <source>
        <dbReference type="PROSITE-ProRule" id="PRU00175"/>
    </source>
</evidence>